<dbReference type="Proteomes" id="UP000032180">
    <property type="component" value="Chromosome 3"/>
</dbReference>
<feature type="compositionally biased region" description="Gly residues" evidence="1">
    <location>
        <begin position="70"/>
        <end position="81"/>
    </location>
</feature>
<sequence length="81" mass="8249">MASSSSAMVRVVLVAVLLMQFCNTIMAARLLDGELTGSWLQEGVAGKIIVQVIKAKNGPPPGTPNCPRQAGGGVCPQKAGG</sequence>
<dbReference type="AlphaFoldDB" id="A0A0D9VPW0"/>
<reference evidence="3" key="3">
    <citation type="submission" date="2015-04" db="UniProtKB">
        <authorList>
            <consortium name="EnsemblPlants"/>
        </authorList>
    </citation>
    <scope>IDENTIFICATION</scope>
</reference>
<organism evidence="3 4">
    <name type="scientific">Leersia perrieri</name>
    <dbReference type="NCBI Taxonomy" id="77586"/>
    <lineage>
        <taxon>Eukaryota</taxon>
        <taxon>Viridiplantae</taxon>
        <taxon>Streptophyta</taxon>
        <taxon>Embryophyta</taxon>
        <taxon>Tracheophyta</taxon>
        <taxon>Spermatophyta</taxon>
        <taxon>Magnoliopsida</taxon>
        <taxon>Liliopsida</taxon>
        <taxon>Poales</taxon>
        <taxon>Poaceae</taxon>
        <taxon>BOP clade</taxon>
        <taxon>Oryzoideae</taxon>
        <taxon>Oryzeae</taxon>
        <taxon>Oryzinae</taxon>
        <taxon>Leersia</taxon>
    </lineage>
</organism>
<name>A0A0D9VPW0_9ORYZ</name>
<evidence type="ECO:0000256" key="2">
    <source>
        <dbReference type="SAM" id="SignalP"/>
    </source>
</evidence>
<evidence type="ECO:0000313" key="3">
    <source>
        <dbReference type="EnsemblPlants" id="LPERR03G04200.1"/>
    </source>
</evidence>
<dbReference type="Gramene" id="LPERR03G04200.1">
    <property type="protein sequence ID" value="LPERR03G04200.1"/>
    <property type="gene ID" value="LPERR03G04200"/>
</dbReference>
<proteinExistence type="predicted"/>
<keyword evidence="4" id="KW-1185">Reference proteome</keyword>
<evidence type="ECO:0000313" key="4">
    <source>
        <dbReference type="Proteomes" id="UP000032180"/>
    </source>
</evidence>
<protein>
    <submittedName>
        <fullName evidence="3">Uncharacterized protein</fullName>
    </submittedName>
</protein>
<feature type="chain" id="PRO_5002347693" evidence="2">
    <location>
        <begin position="28"/>
        <end position="81"/>
    </location>
</feature>
<reference evidence="3 4" key="1">
    <citation type="submission" date="2012-08" db="EMBL/GenBank/DDBJ databases">
        <title>Oryza genome evolution.</title>
        <authorList>
            <person name="Wing R.A."/>
        </authorList>
    </citation>
    <scope>NUCLEOTIDE SEQUENCE</scope>
</reference>
<keyword evidence="2" id="KW-0732">Signal</keyword>
<reference evidence="4" key="2">
    <citation type="submission" date="2013-12" db="EMBL/GenBank/DDBJ databases">
        <authorList>
            <person name="Yu Y."/>
            <person name="Lee S."/>
            <person name="de Baynast K."/>
            <person name="Wissotski M."/>
            <person name="Liu L."/>
            <person name="Talag J."/>
            <person name="Goicoechea J."/>
            <person name="Angelova A."/>
            <person name="Jetty R."/>
            <person name="Kudrna D."/>
            <person name="Golser W."/>
            <person name="Rivera L."/>
            <person name="Zhang J."/>
            <person name="Wing R."/>
        </authorList>
    </citation>
    <scope>NUCLEOTIDE SEQUENCE</scope>
</reference>
<dbReference type="EnsemblPlants" id="LPERR03G04200.1">
    <property type="protein sequence ID" value="LPERR03G04200.1"/>
    <property type="gene ID" value="LPERR03G04200"/>
</dbReference>
<feature type="signal peptide" evidence="2">
    <location>
        <begin position="1"/>
        <end position="27"/>
    </location>
</feature>
<evidence type="ECO:0000256" key="1">
    <source>
        <dbReference type="SAM" id="MobiDB-lite"/>
    </source>
</evidence>
<feature type="region of interest" description="Disordered" evidence="1">
    <location>
        <begin position="59"/>
        <end position="81"/>
    </location>
</feature>
<dbReference type="HOGENOM" id="CLU_192508_1_0_1"/>
<accession>A0A0D9VPW0</accession>